<dbReference type="PANTHER" id="PTHR40699:SF1">
    <property type="entry name" value="UPF0179 PROTEIN MJ1627"/>
    <property type="match status" value="1"/>
</dbReference>
<evidence type="ECO:0000313" key="2">
    <source>
        <dbReference type="EMBL" id="QEE15504.1"/>
    </source>
</evidence>
<evidence type="ECO:0000313" key="3">
    <source>
        <dbReference type="Proteomes" id="UP000321408"/>
    </source>
</evidence>
<accession>A0A5B9D8S2</accession>
<dbReference type="InterPro" id="IPR005369">
    <property type="entry name" value="UPF0179"/>
</dbReference>
<organism evidence="2 3">
    <name type="scientific">Promethearchaeum syntrophicum</name>
    <dbReference type="NCBI Taxonomy" id="2594042"/>
    <lineage>
        <taxon>Archaea</taxon>
        <taxon>Promethearchaeati</taxon>
        <taxon>Promethearchaeota</taxon>
        <taxon>Promethearchaeia</taxon>
        <taxon>Promethearchaeales</taxon>
        <taxon>Promethearchaeaceae</taxon>
        <taxon>Promethearchaeum</taxon>
    </lineage>
</organism>
<name>A0A5B9D8S2_9ARCH</name>
<comment type="similarity">
    <text evidence="1">Belongs to the UPF0179 family.</text>
</comment>
<sequence>MNETKEAKEFLTLIGKSYAFKGFQFFFQGPNRNCPKTCKLYTTCQENLIPESVYEVFEVTDRKMQCPNDFHEEEMILCKVKTPEIIISMENKDIYVGSIMEYHSIDCGKKEDNCPYFQYCQPSKLLINKGKIKIIKKIKKISDCGEKKHISLVQVEKETGLI</sequence>
<dbReference type="Pfam" id="PF03684">
    <property type="entry name" value="UPF0179"/>
    <property type="match status" value="1"/>
</dbReference>
<evidence type="ECO:0000256" key="1">
    <source>
        <dbReference type="ARBA" id="ARBA00010824"/>
    </source>
</evidence>
<gene>
    <name evidence="2" type="ORF">DSAG12_01330</name>
</gene>
<keyword evidence="3" id="KW-1185">Reference proteome</keyword>
<reference evidence="2 3" key="1">
    <citation type="journal article" date="2020" name="Nature">
        <title>Isolation of an archaeon at the prokaryote-eukaryote interface.</title>
        <authorList>
            <person name="Imachi H."/>
            <person name="Nobu M.K."/>
            <person name="Nakahara N."/>
            <person name="Morono Y."/>
            <person name="Ogawara M."/>
            <person name="Takaki Y."/>
            <person name="Takano Y."/>
            <person name="Uematsu K."/>
            <person name="Ikuta T."/>
            <person name="Ito M."/>
            <person name="Matsui Y."/>
            <person name="Miyazaki M."/>
            <person name="Murata K."/>
            <person name="Saito Y."/>
            <person name="Sakai S."/>
            <person name="Song C."/>
            <person name="Tasumi E."/>
            <person name="Yamanaka Y."/>
            <person name="Yamaguchi T."/>
            <person name="Kamagata Y."/>
            <person name="Tamaki H."/>
            <person name="Takai K."/>
        </authorList>
    </citation>
    <scope>NUCLEOTIDE SEQUENCE [LARGE SCALE GENOMIC DNA]</scope>
    <source>
        <strain evidence="2 3">MK-D1</strain>
    </source>
</reference>
<dbReference type="Proteomes" id="UP000321408">
    <property type="component" value="Chromosome"/>
</dbReference>
<dbReference type="EMBL" id="CP042905">
    <property type="protein sequence ID" value="QEE15504.1"/>
    <property type="molecule type" value="Genomic_DNA"/>
</dbReference>
<reference evidence="2 3" key="2">
    <citation type="journal article" date="2024" name="Int. J. Syst. Evol. Microbiol.">
        <title>Promethearchaeum syntrophicum gen. nov., sp. nov., an anaerobic, obligately syntrophic archaeon, the first isolate of the lineage 'Asgard' archaea, and proposal of the new archaeal phylum Promethearchaeota phyl. nov. and kingdom Promethearchaeati regn. nov.</title>
        <authorList>
            <person name="Imachi H."/>
            <person name="Nobu M.K."/>
            <person name="Kato S."/>
            <person name="Takaki Y."/>
            <person name="Miyazaki M."/>
            <person name="Miyata M."/>
            <person name="Ogawara M."/>
            <person name="Saito Y."/>
            <person name="Sakai S."/>
            <person name="Tahara Y.O."/>
            <person name="Takano Y."/>
            <person name="Tasumi E."/>
            <person name="Uematsu K."/>
            <person name="Yoshimura T."/>
            <person name="Itoh T."/>
            <person name="Ohkuma M."/>
            <person name="Takai K."/>
        </authorList>
    </citation>
    <scope>NUCLEOTIDE SEQUENCE [LARGE SCALE GENOMIC DNA]</scope>
    <source>
        <strain evidence="2 3">MK-D1</strain>
    </source>
</reference>
<protein>
    <submittedName>
        <fullName evidence="2">UPF0179 family protein</fullName>
    </submittedName>
</protein>
<dbReference type="PANTHER" id="PTHR40699">
    <property type="entry name" value="UPF0179 PROTEIN MJ1627"/>
    <property type="match status" value="1"/>
</dbReference>
<dbReference type="RefSeq" id="WP_147662411.1">
    <property type="nucleotide sequence ID" value="NZ_CP042905.2"/>
</dbReference>
<dbReference type="GeneID" id="41329322"/>
<dbReference type="KEGG" id="psyt:DSAG12_01330"/>
<proteinExistence type="inferred from homology"/>
<dbReference type="AlphaFoldDB" id="A0A5B9D8S2"/>